<evidence type="ECO:0000259" key="1">
    <source>
        <dbReference type="Pfam" id="PF01370"/>
    </source>
</evidence>
<reference evidence="2 3" key="1">
    <citation type="submission" date="2021-07" db="EMBL/GenBank/DDBJ databases">
        <title>Paenibacillus radiodurans sp. nov., isolated from the southeastern edge of Tengger Desert.</title>
        <authorList>
            <person name="Zhang G."/>
        </authorList>
    </citation>
    <scope>NUCLEOTIDE SEQUENCE [LARGE SCALE GENOMIC DNA]</scope>
    <source>
        <strain evidence="2 3">CCM 7311</strain>
    </source>
</reference>
<protein>
    <submittedName>
        <fullName evidence="2">NAD-dependent epimerase/dehydratase family protein</fullName>
    </submittedName>
</protein>
<sequence length="293" mass="32369">MRKAIVIRAGRGIGGALVDELIRESVDVIAISGSQRKLDRLKETYPNATNLITVQGNVQNPDELLVASLGVDVIFCGIYLTYDEKPEAVQEMLKAVEKVSSQTGAKVVVIEGVYRPDRESKMTFSDKHYLRLISPELYGAAASNTIIHYPLKKIAKGKPAKVIGNLSFKREYLYLKDAARYVVELALQASSYGKTWRLRGGPAISTEELLSLAGSAIKSDPHIKRIGGWKLRLLQAYEPGAKAFMELYEREDGESRENSLEYSGNGSVTPYEAGTAETITSMVERYRSQSSKV</sequence>
<evidence type="ECO:0000313" key="3">
    <source>
        <dbReference type="Proteomes" id="UP001519887"/>
    </source>
</evidence>
<dbReference type="Pfam" id="PF01370">
    <property type="entry name" value="Epimerase"/>
    <property type="match status" value="1"/>
</dbReference>
<dbReference type="SUPFAM" id="SSF51735">
    <property type="entry name" value="NAD(P)-binding Rossmann-fold domains"/>
    <property type="match status" value="1"/>
</dbReference>
<gene>
    <name evidence="2" type="ORF">K0U00_03215</name>
</gene>
<keyword evidence="3" id="KW-1185">Reference proteome</keyword>
<evidence type="ECO:0000313" key="2">
    <source>
        <dbReference type="EMBL" id="MBW7453048.1"/>
    </source>
</evidence>
<dbReference type="Proteomes" id="UP001519887">
    <property type="component" value="Unassembled WGS sequence"/>
</dbReference>
<dbReference type="EMBL" id="JAHZIK010000036">
    <property type="protein sequence ID" value="MBW7453048.1"/>
    <property type="molecule type" value="Genomic_DNA"/>
</dbReference>
<feature type="domain" description="NAD-dependent epimerase/dehydratase" evidence="1">
    <location>
        <begin position="131"/>
        <end position="188"/>
    </location>
</feature>
<dbReference type="InterPro" id="IPR001509">
    <property type="entry name" value="Epimerase_deHydtase"/>
</dbReference>
<dbReference type="Gene3D" id="3.40.50.720">
    <property type="entry name" value="NAD(P)-binding Rossmann-like Domain"/>
    <property type="match status" value="1"/>
</dbReference>
<dbReference type="InterPro" id="IPR036291">
    <property type="entry name" value="NAD(P)-bd_dom_sf"/>
</dbReference>
<comment type="caution">
    <text evidence="2">The sequence shown here is derived from an EMBL/GenBank/DDBJ whole genome shotgun (WGS) entry which is preliminary data.</text>
</comment>
<dbReference type="RefSeq" id="WP_210044103.1">
    <property type="nucleotide sequence ID" value="NZ_JBHLVU010000009.1"/>
</dbReference>
<accession>A0ABS7BWM9</accession>
<name>A0ABS7BWM9_9BACL</name>
<proteinExistence type="predicted"/>
<organism evidence="2 3">
    <name type="scientific">Paenibacillus sepulcri</name>
    <dbReference type="NCBI Taxonomy" id="359917"/>
    <lineage>
        <taxon>Bacteria</taxon>
        <taxon>Bacillati</taxon>
        <taxon>Bacillota</taxon>
        <taxon>Bacilli</taxon>
        <taxon>Bacillales</taxon>
        <taxon>Paenibacillaceae</taxon>
        <taxon>Paenibacillus</taxon>
    </lineage>
</organism>